<dbReference type="AlphaFoldDB" id="A0A928VQQ0"/>
<feature type="transmembrane region" description="Helical" evidence="1">
    <location>
        <begin position="97"/>
        <end position="117"/>
    </location>
</feature>
<organism evidence="2 3">
    <name type="scientific">Romeriopsis navalis LEGE 11480</name>
    <dbReference type="NCBI Taxonomy" id="2777977"/>
    <lineage>
        <taxon>Bacteria</taxon>
        <taxon>Bacillati</taxon>
        <taxon>Cyanobacteriota</taxon>
        <taxon>Cyanophyceae</taxon>
        <taxon>Leptolyngbyales</taxon>
        <taxon>Leptolyngbyaceae</taxon>
        <taxon>Romeriopsis</taxon>
        <taxon>Romeriopsis navalis</taxon>
    </lineage>
</organism>
<feature type="transmembrane region" description="Helical" evidence="1">
    <location>
        <begin position="65"/>
        <end position="85"/>
    </location>
</feature>
<evidence type="ECO:0000313" key="2">
    <source>
        <dbReference type="EMBL" id="MBE9030354.1"/>
    </source>
</evidence>
<name>A0A928VQQ0_9CYAN</name>
<reference evidence="2" key="1">
    <citation type="submission" date="2020-10" db="EMBL/GenBank/DDBJ databases">
        <authorList>
            <person name="Castelo-Branco R."/>
            <person name="Eusebio N."/>
            <person name="Adriana R."/>
            <person name="Vieira A."/>
            <person name="Brugerolle De Fraissinette N."/>
            <person name="Rezende De Castro R."/>
            <person name="Schneider M.P."/>
            <person name="Vasconcelos V."/>
            <person name="Leao P.N."/>
        </authorList>
    </citation>
    <scope>NUCLEOTIDE SEQUENCE</scope>
    <source>
        <strain evidence="2">LEGE 11480</strain>
    </source>
</reference>
<dbReference type="Proteomes" id="UP000625316">
    <property type="component" value="Unassembled WGS sequence"/>
</dbReference>
<proteinExistence type="predicted"/>
<dbReference type="RefSeq" id="WP_264325179.1">
    <property type="nucleotide sequence ID" value="NZ_JADEXQ010000034.1"/>
</dbReference>
<feature type="transmembrane region" description="Helical" evidence="1">
    <location>
        <begin position="36"/>
        <end position="56"/>
    </location>
</feature>
<comment type="caution">
    <text evidence="2">The sequence shown here is derived from an EMBL/GenBank/DDBJ whole genome shotgun (WGS) entry which is preliminary data.</text>
</comment>
<evidence type="ECO:0000256" key="1">
    <source>
        <dbReference type="SAM" id="Phobius"/>
    </source>
</evidence>
<evidence type="ECO:0000313" key="3">
    <source>
        <dbReference type="Proteomes" id="UP000625316"/>
    </source>
</evidence>
<gene>
    <name evidence="2" type="ORF">IQ266_11490</name>
</gene>
<feature type="transmembrane region" description="Helical" evidence="1">
    <location>
        <begin position="9"/>
        <end position="30"/>
    </location>
</feature>
<dbReference type="EMBL" id="JADEXQ010000034">
    <property type="protein sequence ID" value="MBE9030354.1"/>
    <property type="molecule type" value="Genomic_DNA"/>
</dbReference>
<keyword evidence="1" id="KW-1133">Transmembrane helix</keyword>
<sequence>MDTAEIRQLFALLLGFFATLIPGLAIFRVMPNATNLPITHWLMISTIGLIIGGGLYKPRRWWKSAIVWAMIGTGALMGLLLYIYVRALILPDIFLRIEWAIGLLMGAMPGMLLYKYWF</sequence>
<keyword evidence="1" id="KW-0812">Transmembrane</keyword>
<accession>A0A928VQQ0</accession>
<protein>
    <submittedName>
        <fullName evidence="2">Uncharacterized protein</fullName>
    </submittedName>
</protein>
<keyword evidence="1" id="KW-0472">Membrane</keyword>
<keyword evidence="3" id="KW-1185">Reference proteome</keyword>